<dbReference type="Proteomes" id="UP000481339">
    <property type="component" value="Unassembled WGS sequence"/>
</dbReference>
<dbReference type="OrthoDB" id="9758724at2"/>
<organism evidence="2 3">
    <name type="scientific">Pseudoclavibacter caeni</name>
    <dbReference type="NCBI Taxonomy" id="908846"/>
    <lineage>
        <taxon>Bacteria</taxon>
        <taxon>Bacillati</taxon>
        <taxon>Actinomycetota</taxon>
        <taxon>Actinomycetes</taxon>
        <taxon>Micrococcales</taxon>
        <taxon>Microbacteriaceae</taxon>
        <taxon>Pseudoclavibacter</taxon>
    </lineage>
</organism>
<dbReference type="GO" id="GO:0003677">
    <property type="term" value="F:DNA binding"/>
    <property type="evidence" value="ECO:0007669"/>
    <property type="project" value="InterPro"/>
</dbReference>
<dbReference type="PANTHER" id="PTHR21180:SF32">
    <property type="entry name" value="ENDONUCLEASE_EXONUCLEASE_PHOSPHATASE FAMILY DOMAIN-CONTAINING PROTEIN 1"/>
    <property type="match status" value="1"/>
</dbReference>
<evidence type="ECO:0000313" key="2">
    <source>
        <dbReference type="EMBL" id="KAB1631682.1"/>
    </source>
</evidence>
<dbReference type="InterPro" id="IPR019554">
    <property type="entry name" value="Soluble_ligand-bd"/>
</dbReference>
<feature type="domain" description="Helix-hairpin-helix DNA-binding motif class 1" evidence="1">
    <location>
        <begin position="177"/>
        <end position="196"/>
    </location>
</feature>
<sequence>MTTPQNPIGRAHWALLLLLAGVLLVLTAPLAAGCTAAGVTAEPHAEIVVSESAGGTVHVHVAGAVQAPGLAELPAGSRVADAIEQAGGTAPDAAVEGVNLARVLVDGEQILVPRQGEQAGAAQAGSAGADPDQSGMARVNLNTATLEQLDALPGVGPAIAQRIIDSRQAEGPFRQVDDLTRVDGIGAKTLERLRDQVTV</sequence>
<dbReference type="InterPro" id="IPR051675">
    <property type="entry name" value="Endo/Exo/Phosphatase_dom_1"/>
</dbReference>
<protein>
    <submittedName>
        <fullName evidence="2">Competence protein ComEA</fullName>
    </submittedName>
</protein>
<dbReference type="GO" id="GO:0015627">
    <property type="term" value="C:type II protein secretion system complex"/>
    <property type="evidence" value="ECO:0007669"/>
    <property type="project" value="TreeGrafter"/>
</dbReference>
<dbReference type="Gene3D" id="1.10.150.320">
    <property type="entry name" value="Photosystem II 12 kDa extrinsic protein"/>
    <property type="match status" value="1"/>
</dbReference>
<keyword evidence="3" id="KW-1185">Reference proteome</keyword>
<dbReference type="Pfam" id="PF12836">
    <property type="entry name" value="HHH_3"/>
    <property type="match status" value="1"/>
</dbReference>
<dbReference type="Pfam" id="PF10531">
    <property type="entry name" value="SLBB"/>
    <property type="match status" value="1"/>
</dbReference>
<dbReference type="PANTHER" id="PTHR21180">
    <property type="entry name" value="ENDONUCLEASE/EXONUCLEASE/PHOSPHATASE FAMILY DOMAIN-CONTAINING PROTEIN 1"/>
    <property type="match status" value="1"/>
</dbReference>
<evidence type="ECO:0000259" key="1">
    <source>
        <dbReference type="SMART" id="SM00278"/>
    </source>
</evidence>
<evidence type="ECO:0000313" key="3">
    <source>
        <dbReference type="Proteomes" id="UP000481339"/>
    </source>
</evidence>
<dbReference type="EMBL" id="WBKA01000005">
    <property type="protein sequence ID" value="KAB1631682.1"/>
    <property type="molecule type" value="Genomic_DNA"/>
</dbReference>
<name>A0A7C8FWU1_9MICO</name>
<dbReference type="SMART" id="SM00278">
    <property type="entry name" value="HhH1"/>
    <property type="match status" value="2"/>
</dbReference>
<gene>
    <name evidence="2" type="ORF">F8O02_06990</name>
</gene>
<proteinExistence type="predicted"/>
<reference evidence="2 3" key="1">
    <citation type="submission" date="2019-09" db="EMBL/GenBank/DDBJ databases">
        <title>Phylogeny of genus Pseudoclavibacter and closely related genus.</title>
        <authorList>
            <person name="Li Y."/>
        </authorList>
    </citation>
    <scope>NUCLEOTIDE SEQUENCE [LARGE SCALE GENOMIC DNA]</scope>
    <source>
        <strain evidence="2 3">JCM 16921</strain>
    </source>
</reference>
<dbReference type="AlphaFoldDB" id="A0A7C8FWU1"/>
<feature type="domain" description="Helix-hairpin-helix DNA-binding motif class 1" evidence="1">
    <location>
        <begin position="147"/>
        <end position="166"/>
    </location>
</feature>
<accession>A0A7C8FWU1</accession>
<dbReference type="InterPro" id="IPR010994">
    <property type="entry name" value="RuvA_2-like"/>
</dbReference>
<comment type="caution">
    <text evidence="2">The sequence shown here is derived from an EMBL/GenBank/DDBJ whole genome shotgun (WGS) entry which is preliminary data.</text>
</comment>
<dbReference type="InterPro" id="IPR004509">
    <property type="entry name" value="Competence_ComEA_HhH"/>
</dbReference>
<dbReference type="GO" id="GO:0015628">
    <property type="term" value="P:protein secretion by the type II secretion system"/>
    <property type="evidence" value="ECO:0007669"/>
    <property type="project" value="TreeGrafter"/>
</dbReference>
<dbReference type="RefSeq" id="WP_158036535.1">
    <property type="nucleotide sequence ID" value="NZ_BAAAZV010000011.1"/>
</dbReference>
<dbReference type="SUPFAM" id="SSF47781">
    <property type="entry name" value="RuvA domain 2-like"/>
    <property type="match status" value="1"/>
</dbReference>
<dbReference type="NCBIfam" id="TIGR00426">
    <property type="entry name" value="competence protein ComEA helix-hairpin-helix repeat region"/>
    <property type="match status" value="1"/>
</dbReference>
<dbReference type="InterPro" id="IPR003583">
    <property type="entry name" value="Hlx-hairpin-Hlx_DNA-bd_motif"/>
</dbReference>
<dbReference type="GO" id="GO:0006281">
    <property type="term" value="P:DNA repair"/>
    <property type="evidence" value="ECO:0007669"/>
    <property type="project" value="InterPro"/>
</dbReference>